<evidence type="ECO:0000256" key="7">
    <source>
        <dbReference type="ARBA" id="ARBA00022741"/>
    </source>
</evidence>
<evidence type="ECO:0000256" key="8">
    <source>
        <dbReference type="ARBA" id="ARBA00022840"/>
    </source>
</evidence>
<evidence type="ECO:0000256" key="5">
    <source>
        <dbReference type="ARBA" id="ARBA00022694"/>
    </source>
</evidence>
<evidence type="ECO:0000256" key="4">
    <source>
        <dbReference type="ARBA" id="ARBA00022490"/>
    </source>
</evidence>
<keyword evidence="8" id="KW-0067">ATP-binding</keyword>
<keyword evidence="9" id="KW-0460">Magnesium</keyword>
<dbReference type="GO" id="GO:0002949">
    <property type="term" value="P:tRNA threonylcarbamoyladenosine modification"/>
    <property type="evidence" value="ECO:0007669"/>
    <property type="project" value="InterPro"/>
</dbReference>
<dbReference type="AlphaFoldDB" id="A0A9D1MPC8"/>
<comment type="subcellular location">
    <subcellularLocation>
        <location evidence="1">Cytoplasm</location>
    </subcellularLocation>
</comment>
<dbReference type="EMBL" id="DVNI01000065">
    <property type="protein sequence ID" value="HIU64243.1"/>
    <property type="molecule type" value="Genomic_DNA"/>
</dbReference>
<dbReference type="GO" id="GO:0046872">
    <property type="term" value="F:metal ion binding"/>
    <property type="evidence" value="ECO:0007669"/>
    <property type="project" value="UniProtKB-KW"/>
</dbReference>
<evidence type="ECO:0000256" key="1">
    <source>
        <dbReference type="ARBA" id="ARBA00004496"/>
    </source>
</evidence>
<keyword evidence="6" id="KW-0479">Metal-binding</keyword>
<evidence type="ECO:0000256" key="6">
    <source>
        <dbReference type="ARBA" id="ARBA00022723"/>
    </source>
</evidence>
<reference evidence="11" key="2">
    <citation type="journal article" date="2021" name="PeerJ">
        <title>Extensive microbial diversity within the chicken gut microbiome revealed by metagenomics and culture.</title>
        <authorList>
            <person name="Gilroy R."/>
            <person name="Ravi A."/>
            <person name="Getino M."/>
            <person name="Pursley I."/>
            <person name="Horton D.L."/>
            <person name="Alikhan N.F."/>
            <person name="Baker D."/>
            <person name="Gharbi K."/>
            <person name="Hall N."/>
            <person name="Watson M."/>
            <person name="Adriaenssens E.M."/>
            <person name="Foster-Nyarko E."/>
            <person name="Jarju S."/>
            <person name="Secka A."/>
            <person name="Antonio M."/>
            <person name="Oren A."/>
            <person name="Chaudhuri R.R."/>
            <person name="La Ragione R."/>
            <person name="Hildebrand F."/>
            <person name="Pallen M.J."/>
        </authorList>
    </citation>
    <scope>NUCLEOTIDE SEQUENCE</scope>
    <source>
        <strain evidence="11">CHK160-1198</strain>
    </source>
</reference>
<sequence>MKQVYCSNEAETEHLGRVIGSLLQDGDVICLSGDLGAGKTVFARGIAKALGADENEISSPTFAIMNVYQGKNEEIRHFDLFRLNSPNELNDIGFNEYVGGYGITIIEWADLFPEELPEEYLSVMINVQGTGRIVSLEYYGAYYEMLLEKVNNNADTSY</sequence>
<dbReference type="InterPro" id="IPR003442">
    <property type="entry name" value="T6A_TsaE"/>
</dbReference>
<reference evidence="11" key="1">
    <citation type="submission" date="2020-10" db="EMBL/GenBank/DDBJ databases">
        <authorList>
            <person name="Gilroy R."/>
        </authorList>
    </citation>
    <scope>NUCLEOTIDE SEQUENCE</scope>
    <source>
        <strain evidence="11">CHK160-1198</strain>
    </source>
</reference>
<evidence type="ECO:0000313" key="11">
    <source>
        <dbReference type="EMBL" id="HIU64243.1"/>
    </source>
</evidence>
<dbReference type="PANTHER" id="PTHR33540:SF2">
    <property type="entry name" value="TRNA THREONYLCARBAMOYLADENOSINE BIOSYNTHESIS PROTEIN TSAE"/>
    <property type="match status" value="1"/>
</dbReference>
<dbReference type="SUPFAM" id="SSF52540">
    <property type="entry name" value="P-loop containing nucleoside triphosphate hydrolases"/>
    <property type="match status" value="1"/>
</dbReference>
<keyword evidence="5" id="KW-0819">tRNA processing</keyword>
<evidence type="ECO:0000256" key="2">
    <source>
        <dbReference type="ARBA" id="ARBA00007599"/>
    </source>
</evidence>
<organism evidence="11 12">
    <name type="scientific">Candidatus Avacidaminococcus intestinavium</name>
    <dbReference type="NCBI Taxonomy" id="2840684"/>
    <lineage>
        <taxon>Bacteria</taxon>
        <taxon>Bacillati</taxon>
        <taxon>Bacillota</taxon>
        <taxon>Negativicutes</taxon>
        <taxon>Acidaminococcales</taxon>
        <taxon>Acidaminococcaceae</taxon>
        <taxon>Acidaminococcaceae incertae sedis</taxon>
        <taxon>Candidatus Avacidaminococcus</taxon>
    </lineage>
</organism>
<evidence type="ECO:0000313" key="12">
    <source>
        <dbReference type="Proteomes" id="UP000824099"/>
    </source>
</evidence>
<dbReference type="PANTHER" id="PTHR33540">
    <property type="entry name" value="TRNA THREONYLCARBAMOYLADENOSINE BIOSYNTHESIS PROTEIN TSAE"/>
    <property type="match status" value="1"/>
</dbReference>
<protein>
    <recommendedName>
        <fullName evidence="3">tRNA threonylcarbamoyladenosine biosynthesis protein TsaE</fullName>
    </recommendedName>
    <alternativeName>
        <fullName evidence="10">t(6)A37 threonylcarbamoyladenosine biosynthesis protein TsaE</fullName>
    </alternativeName>
</protein>
<evidence type="ECO:0000256" key="10">
    <source>
        <dbReference type="ARBA" id="ARBA00032441"/>
    </source>
</evidence>
<proteinExistence type="inferred from homology"/>
<dbReference type="Pfam" id="PF02367">
    <property type="entry name" value="TsaE"/>
    <property type="match status" value="1"/>
</dbReference>
<dbReference type="GO" id="GO:0005737">
    <property type="term" value="C:cytoplasm"/>
    <property type="evidence" value="ECO:0007669"/>
    <property type="project" value="UniProtKB-SubCell"/>
</dbReference>
<dbReference type="InterPro" id="IPR027417">
    <property type="entry name" value="P-loop_NTPase"/>
</dbReference>
<gene>
    <name evidence="11" type="primary">tsaE</name>
    <name evidence="11" type="ORF">IAB06_04300</name>
</gene>
<name>A0A9D1MPC8_9FIRM</name>
<evidence type="ECO:0000256" key="9">
    <source>
        <dbReference type="ARBA" id="ARBA00022842"/>
    </source>
</evidence>
<dbReference type="NCBIfam" id="TIGR00150">
    <property type="entry name" value="T6A_YjeE"/>
    <property type="match status" value="1"/>
</dbReference>
<dbReference type="Gene3D" id="3.40.50.300">
    <property type="entry name" value="P-loop containing nucleotide triphosphate hydrolases"/>
    <property type="match status" value="1"/>
</dbReference>
<dbReference type="GO" id="GO:0005524">
    <property type="term" value="F:ATP binding"/>
    <property type="evidence" value="ECO:0007669"/>
    <property type="project" value="UniProtKB-KW"/>
</dbReference>
<comment type="caution">
    <text evidence="11">The sequence shown here is derived from an EMBL/GenBank/DDBJ whole genome shotgun (WGS) entry which is preliminary data.</text>
</comment>
<keyword evidence="4" id="KW-0963">Cytoplasm</keyword>
<evidence type="ECO:0000256" key="3">
    <source>
        <dbReference type="ARBA" id="ARBA00019010"/>
    </source>
</evidence>
<dbReference type="Proteomes" id="UP000824099">
    <property type="component" value="Unassembled WGS sequence"/>
</dbReference>
<comment type="similarity">
    <text evidence="2">Belongs to the TsaE family.</text>
</comment>
<keyword evidence="7" id="KW-0547">Nucleotide-binding</keyword>
<accession>A0A9D1MPC8</accession>